<accession>A0ABW2N4R1</accession>
<gene>
    <name evidence="2" type="ORF">ACFQO6_11155</name>
</gene>
<dbReference type="Gene3D" id="3.40.50.10320">
    <property type="entry name" value="LmbE-like"/>
    <property type="match status" value="1"/>
</dbReference>
<keyword evidence="3" id="KW-1185">Reference proteome</keyword>
<dbReference type="InterPro" id="IPR024078">
    <property type="entry name" value="LmbE-like_dom_sf"/>
</dbReference>
<organism evidence="2 3">
    <name type="scientific">Nocardioides astragali</name>
    <dbReference type="NCBI Taxonomy" id="1776736"/>
    <lineage>
        <taxon>Bacteria</taxon>
        <taxon>Bacillati</taxon>
        <taxon>Actinomycetota</taxon>
        <taxon>Actinomycetes</taxon>
        <taxon>Propionibacteriales</taxon>
        <taxon>Nocardioidaceae</taxon>
        <taxon>Nocardioides</taxon>
    </lineage>
</organism>
<evidence type="ECO:0000313" key="3">
    <source>
        <dbReference type="Proteomes" id="UP001596524"/>
    </source>
</evidence>
<dbReference type="Pfam" id="PF02585">
    <property type="entry name" value="PIG-L"/>
    <property type="match status" value="1"/>
</dbReference>
<dbReference type="EMBL" id="JBHTCH010000014">
    <property type="protein sequence ID" value="MFC7360829.1"/>
    <property type="molecule type" value="Genomic_DNA"/>
</dbReference>
<reference evidence="3" key="1">
    <citation type="journal article" date="2019" name="Int. J. Syst. Evol. Microbiol.">
        <title>The Global Catalogue of Microorganisms (GCM) 10K type strain sequencing project: providing services to taxonomists for standard genome sequencing and annotation.</title>
        <authorList>
            <consortium name="The Broad Institute Genomics Platform"/>
            <consortium name="The Broad Institute Genome Sequencing Center for Infectious Disease"/>
            <person name="Wu L."/>
            <person name="Ma J."/>
        </authorList>
    </citation>
    <scope>NUCLEOTIDE SEQUENCE [LARGE SCALE GENOMIC DNA]</scope>
    <source>
        <strain evidence="3">FCH27</strain>
    </source>
</reference>
<dbReference type="InterPro" id="IPR003737">
    <property type="entry name" value="GlcNAc_PI_deacetylase-related"/>
</dbReference>
<sequence>MIRLALGGRPLEVLCLGAHPDDIEIGCGGALLRLAERTRLSLHGLVLTGDGRRADEAMLSLPAFVPSAKVEVAGLLDGRLPAQWGQAKEVLEDVAGRCAPDLVFAPRVDDAHQDHRVVGSLASTAWRDSLILHYEIPKWDGDMRSPSHYVALEEEQARRKVELLRACFGSQVSRDWWDDELFMGLMRIRGVECRASYAEGFYTSKVLLDLSEKGAEDAESCID</sequence>
<dbReference type="EC" id="3.5.1.-" evidence="2"/>
<proteinExistence type="predicted"/>
<dbReference type="Proteomes" id="UP001596524">
    <property type="component" value="Unassembled WGS sequence"/>
</dbReference>
<comment type="caution">
    <text evidence="2">The sequence shown here is derived from an EMBL/GenBank/DDBJ whole genome shotgun (WGS) entry which is preliminary data.</text>
</comment>
<evidence type="ECO:0000256" key="1">
    <source>
        <dbReference type="ARBA" id="ARBA00022833"/>
    </source>
</evidence>
<dbReference type="SUPFAM" id="SSF102588">
    <property type="entry name" value="LmbE-like"/>
    <property type="match status" value="1"/>
</dbReference>
<dbReference type="PANTHER" id="PTHR12993:SF30">
    <property type="entry name" value="N-ACETYL-ALPHA-D-GLUCOSAMINYL L-MALATE DEACETYLASE 1"/>
    <property type="match status" value="1"/>
</dbReference>
<dbReference type="GO" id="GO:0016787">
    <property type="term" value="F:hydrolase activity"/>
    <property type="evidence" value="ECO:0007669"/>
    <property type="project" value="UniProtKB-KW"/>
</dbReference>
<keyword evidence="2" id="KW-0378">Hydrolase</keyword>
<evidence type="ECO:0000313" key="2">
    <source>
        <dbReference type="EMBL" id="MFC7360829.1"/>
    </source>
</evidence>
<dbReference type="PANTHER" id="PTHR12993">
    <property type="entry name" value="N-ACETYLGLUCOSAMINYL-PHOSPHATIDYLINOSITOL DE-N-ACETYLASE-RELATED"/>
    <property type="match status" value="1"/>
</dbReference>
<keyword evidence="1" id="KW-0862">Zinc</keyword>
<protein>
    <submittedName>
        <fullName evidence="2">PIG-L deacetylase family protein</fullName>
        <ecNumber evidence="2">3.5.1.-</ecNumber>
    </submittedName>
</protein>
<dbReference type="RefSeq" id="WP_255888646.1">
    <property type="nucleotide sequence ID" value="NZ_JAFMZM010000001.1"/>
</dbReference>
<name>A0ABW2N4R1_9ACTN</name>